<dbReference type="OrthoDB" id="265761at2759"/>
<gene>
    <name evidence="2" type="ORF">PV08_08447</name>
</gene>
<dbReference type="Pfam" id="PF13279">
    <property type="entry name" value="4HBT_2"/>
    <property type="match status" value="1"/>
</dbReference>
<proteinExistence type="inferred from homology"/>
<dbReference type="SUPFAM" id="SSF54637">
    <property type="entry name" value="Thioesterase/thiol ester dehydrase-isomerase"/>
    <property type="match status" value="1"/>
</dbReference>
<dbReference type="InterPro" id="IPR029069">
    <property type="entry name" value="HotDog_dom_sf"/>
</dbReference>
<dbReference type="Proteomes" id="UP000053328">
    <property type="component" value="Unassembled WGS sequence"/>
</dbReference>
<dbReference type="Gene3D" id="3.10.129.10">
    <property type="entry name" value="Hotdog Thioesterase"/>
    <property type="match status" value="1"/>
</dbReference>
<protein>
    <recommendedName>
        <fullName evidence="4">Thioesterase domain-containing protein</fullName>
    </recommendedName>
</protein>
<dbReference type="RefSeq" id="XP_016233476.1">
    <property type="nucleotide sequence ID" value="XM_016382773.1"/>
</dbReference>
<dbReference type="PANTHER" id="PTHR12475:SF4">
    <property type="entry name" value="PROTEIN THEM6"/>
    <property type="match status" value="1"/>
</dbReference>
<organism evidence="2 3">
    <name type="scientific">Exophiala spinifera</name>
    <dbReference type="NCBI Taxonomy" id="91928"/>
    <lineage>
        <taxon>Eukaryota</taxon>
        <taxon>Fungi</taxon>
        <taxon>Dikarya</taxon>
        <taxon>Ascomycota</taxon>
        <taxon>Pezizomycotina</taxon>
        <taxon>Eurotiomycetes</taxon>
        <taxon>Chaetothyriomycetidae</taxon>
        <taxon>Chaetothyriales</taxon>
        <taxon>Herpotrichiellaceae</taxon>
        <taxon>Exophiala</taxon>
    </lineage>
</organism>
<dbReference type="InterPro" id="IPR051490">
    <property type="entry name" value="THEM6_lcsJ_thioesterase"/>
</dbReference>
<dbReference type="GeneID" id="27335530"/>
<evidence type="ECO:0008006" key="4">
    <source>
        <dbReference type="Google" id="ProtNLM"/>
    </source>
</evidence>
<dbReference type="CDD" id="cd00586">
    <property type="entry name" value="4HBT"/>
    <property type="match status" value="1"/>
</dbReference>
<keyword evidence="3" id="KW-1185">Reference proteome</keyword>
<reference evidence="2 3" key="1">
    <citation type="submission" date="2015-01" db="EMBL/GenBank/DDBJ databases">
        <title>The Genome Sequence of Exophiala spinifera CBS89968.</title>
        <authorList>
            <consortium name="The Broad Institute Genomics Platform"/>
            <person name="Cuomo C."/>
            <person name="de Hoog S."/>
            <person name="Gorbushina A."/>
            <person name="Stielow B."/>
            <person name="Teixiera M."/>
            <person name="Abouelleil A."/>
            <person name="Chapman S.B."/>
            <person name="Priest M."/>
            <person name="Young S.K."/>
            <person name="Wortman J."/>
            <person name="Nusbaum C."/>
            <person name="Birren B."/>
        </authorList>
    </citation>
    <scope>NUCLEOTIDE SEQUENCE [LARGE SCALE GENOMIC DNA]</scope>
    <source>
        <strain evidence="2 3">CBS 89968</strain>
    </source>
</reference>
<dbReference type="AlphaFoldDB" id="A0A0D2B3L6"/>
<accession>A0A0D2B3L6</accession>
<evidence type="ECO:0000313" key="3">
    <source>
        <dbReference type="Proteomes" id="UP000053328"/>
    </source>
</evidence>
<sequence length="369" mass="40747">MANHTSQFAVVLEAGTFFLPSSTSPILHGEVGVAVWDIIRLVFTWNNIWKLSTFTLILLNLKALPFIYHLRILNALRFVLRSQRPNKEVGPEQLFQPLITSSKACLMEIDVFGHKSNSTYFADVDVARVHLITTLFGRGIDKIRGGTTMNGLSGKPRSNFTVALGAVSCCFKRELLPYETYDMWTKVLSWDEKWFYLVTHFVKKGSKIQPGKSSLYPQQDRVMVKKEGVNDKIHALEGKSKGPAKETTSAAARSPIAASALSKIVFKDGRVTISPLRILEASGLLPSSHPGGAEGTMEPQNAPKWKLLKEIEAERLRGLDIANLLAKQTVLENEFASDVALGRHYDGVGIEGVVATLGQLGKISPYQLI</sequence>
<dbReference type="VEuPathDB" id="FungiDB:PV08_08447"/>
<dbReference type="PANTHER" id="PTHR12475">
    <property type="match status" value="1"/>
</dbReference>
<dbReference type="EMBL" id="KN847497">
    <property type="protein sequence ID" value="KIW13260.1"/>
    <property type="molecule type" value="Genomic_DNA"/>
</dbReference>
<evidence type="ECO:0000313" key="2">
    <source>
        <dbReference type="EMBL" id="KIW13260.1"/>
    </source>
</evidence>
<name>A0A0D2B3L6_9EURO</name>
<comment type="similarity">
    <text evidence="1">Belongs to the lcsJ thioesterase family.</text>
</comment>
<dbReference type="HOGENOM" id="CLU_040660_0_1_1"/>
<evidence type="ECO:0000256" key="1">
    <source>
        <dbReference type="ARBA" id="ARBA00038476"/>
    </source>
</evidence>